<sequence>MKSLEEFTASLRNDRPDDDLSVHLKALWYDKKGDWQQAHHQVDHLNDLASAHIHAYLHRKEGDIWNADYWYKRAQQKRPEISPDEEWAQLLRLFL</sequence>
<dbReference type="OrthoDB" id="370799at2"/>
<dbReference type="Proteomes" id="UP000320300">
    <property type="component" value="Unassembled WGS sequence"/>
</dbReference>
<proteinExistence type="predicted"/>
<gene>
    <name evidence="1" type="ORF">SAMN06265348_104180</name>
</gene>
<dbReference type="AlphaFoldDB" id="A0A521CSS3"/>
<dbReference type="RefSeq" id="WP_142527884.1">
    <property type="nucleotide sequence ID" value="NZ_CBCSJO010000001.1"/>
</dbReference>
<organism evidence="1 2">
    <name type="scientific">Pedobacter westerhofensis</name>
    <dbReference type="NCBI Taxonomy" id="425512"/>
    <lineage>
        <taxon>Bacteria</taxon>
        <taxon>Pseudomonadati</taxon>
        <taxon>Bacteroidota</taxon>
        <taxon>Sphingobacteriia</taxon>
        <taxon>Sphingobacteriales</taxon>
        <taxon>Sphingobacteriaceae</taxon>
        <taxon>Pedobacter</taxon>
    </lineage>
</organism>
<protein>
    <submittedName>
        <fullName evidence="1">Uncharacterized protein</fullName>
    </submittedName>
</protein>
<name>A0A521CSS3_9SPHI</name>
<evidence type="ECO:0000313" key="2">
    <source>
        <dbReference type="Proteomes" id="UP000320300"/>
    </source>
</evidence>
<dbReference type="EMBL" id="FXTN01000004">
    <property type="protein sequence ID" value="SMO62527.1"/>
    <property type="molecule type" value="Genomic_DNA"/>
</dbReference>
<reference evidence="1 2" key="1">
    <citation type="submission" date="2017-05" db="EMBL/GenBank/DDBJ databases">
        <authorList>
            <person name="Varghese N."/>
            <person name="Submissions S."/>
        </authorList>
    </citation>
    <scope>NUCLEOTIDE SEQUENCE [LARGE SCALE GENOMIC DNA]</scope>
    <source>
        <strain evidence="1 2">DSM 19036</strain>
    </source>
</reference>
<evidence type="ECO:0000313" key="1">
    <source>
        <dbReference type="EMBL" id="SMO62527.1"/>
    </source>
</evidence>
<accession>A0A521CSS3</accession>
<keyword evidence="2" id="KW-1185">Reference proteome</keyword>